<evidence type="ECO:0000313" key="1">
    <source>
        <dbReference type="EMBL" id="OBV38565.1"/>
    </source>
</evidence>
<dbReference type="OrthoDB" id="8702505at2"/>
<reference evidence="1 2" key="1">
    <citation type="submission" date="2016-04" db="EMBL/GenBank/DDBJ databases">
        <title>Draft genome sequence of Janthinobacterium psychrotolerans sp. nov., isolated from freshwater sediments in Denmark.</title>
        <authorList>
            <person name="Gong X."/>
            <person name="Skrivergaard S."/>
            <person name="Korsgaard B.S."/>
            <person name="Schreiber L."/>
            <person name="Marshall I.P."/>
            <person name="Finster K."/>
            <person name="Schramm A."/>
        </authorList>
    </citation>
    <scope>NUCLEOTIDE SEQUENCE [LARGE SCALE GENOMIC DNA]</scope>
    <source>
        <strain evidence="1 2">S3-2</strain>
    </source>
</reference>
<dbReference type="Proteomes" id="UP000092713">
    <property type="component" value="Unassembled WGS sequence"/>
</dbReference>
<name>A0A1A7C1F9_9BURK</name>
<proteinExistence type="predicted"/>
<protein>
    <submittedName>
        <fullName evidence="1">Uncharacterized protein</fullName>
    </submittedName>
</protein>
<dbReference type="RefSeq" id="WP_065308803.1">
    <property type="nucleotide sequence ID" value="NZ_LOCQ01000057.1"/>
</dbReference>
<sequence>MSTAAEFFHAILRAAIDEIKSRNIPVYTFAFHHDHPGRAVSVCVDTKASSQRSVQESNTVCLEYFMEALADGDLKEASQWPANGGRSLTLADFAAVNIARQEIGDVRVNKQFHGQMIRAVLAFQDEIASLSQEPAELLLTCSGPDEEVEYVWSLPPGVQQ</sequence>
<comment type="caution">
    <text evidence="1">The sequence shown here is derived from an EMBL/GenBank/DDBJ whole genome shotgun (WGS) entry which is preliminary data.</text>
</comment>
<organism evidence="1 2">
    <name type="scientific">Janthinobacterium psychrotolerans</name>
    <dbReference type="NCBI Taxonomy" id="1747903"/>
    <lineage>
        <taxon>Bacteria</taxon>
        <taxon>Pseudomonadati</taxon>
        <taxon>Pseudomonadota</taxon>
        <taxon>Betaproteobacteria</taxon>
        <taxon>Burkholderiales</taxon>
        <taxon>Oxalobacteraceae</taxon>
        <taxon>Janthinobacterium</taxon>
    </lineage>
</organism>
<keyword evidence="2" id="KW-1185">Reference proteome</keyword>
<dbReference type="AlphaFoldDB" id="A0A1A7C1F9"/>
<accession>A0A1A7C1F9</accession>
<gene>
    <name evidence="1" type="ORF">ASR47_1006165</name>
</gene>
<dbReference type="EMBL" id="LOCQ01000057">
    <property type="protein sequence ID" value="OBV38565.1"/>
    <property type="molecule type" value="Genomic_DNA"/>
</dbReference>
<evidence type="ECO:0000313" key="2">
    <source>
        <dbReference type="Proteomes" id="UP000092713"/>
    </source>
</evidence>